<dbReference type="EMBL" id="JPIU01000038">
    <property type="protein sequence ID" value="KIO44931.1"/>
    <property type="molecule type" value="Genomic_DNA"/>
</dbReference>
<dbReference type="AlphaFoldDB" id="A0A0C3REJ2"/>
<accession>A0A0C3REJ2</accession>
<dbReference type="Gene3D" id="3.40.50.1980">
    <property type="entry name" value="Nitrogenase molybdenum iron protein domain"/>
    <property type="match status" value="2"/>
</dbReference>
<dbReference type="Proteomes" id="UP000031980">
    <property type="component" value="Unassembled WGS sequence"/>
</dbReference>
<organism evidence="4 5">
    <name type="scientific">Sanguibacteroides justesenii</name>
    <dbReference type="NCBI Taxonomy" id="1547597"/>
    <lineage>
        <taxon>Bacteria</taxon>
        <taxon>Pseudomonadati</taxon>
        <taxon>Bacteroidota</taxon>
        <taxon>Bacteroidia</taxon>
        <taxon>Bacteroidales</taxon>
        <taxon>Porphyromonadaceae</taxon>
        <taxon>Sanguibacteroides</taxon>
    </lineage>
</organism>
<comment type="caution">
    <text evidence="4">The sequence shown here is derived from an EMBL/GenBank/DDBJ whole genome shotgun (WGS) entry which is preliminary data.</text>
</comment>
<evidence type="ECO:0000256" key="2">
    <source>
        <dbReference type="ARBA" id="ARBA00022448"/>
    </source>
</evidence>
<dbReference type="PANTHER" id="PTHR42953">
    <property type="entry name" value="HIGH-AFFINITY ZINC UPTAKE SYSTEM PROTEIN ZNUA-RELATED"/>
    <property type="match status" value="1"/>
</dbReference>
<proteinExistence type="inferred from homology"/>
<dbReference type="SUPFAM" id="SSF53807">
    <property type="entry name" value="Helical backbone' metal receptor"/>
    <property type="match status" value="1"/>
</dbReference>
<dbReference type="Pfam" id="PF01297">
    <property type="entry name" value="ZnuA"/>
    <property type="match status" value="1"/>
</dbReference>
<dbReference type="InterPro" id="IPR050492">
    <property type="entry name" value="Bact_metal-bind_prot9"/>
</dbReference>
<dbReference type="PANTHER" id="PTHR42953:SF3">
    <property type="entry name" value="HIGH-AFFINITY ZINC UPTAKE SYSTEM PROTEIN ZNUA"/>
    <property type="match status" value="1"/>
</dbReference>
<gene>
    <name evidence="4" type="ORF">BA92_07905</name>
</gene>
<keyword evidence="3" id="KW-0732">Signal</keyword>
<evidence type="ECO:0000313" key="4">
    <source>
        <dbReference type="EMBL" id="KIO44931.1"/>
    </source>
</evidence>
<sequence>MKWIWGIVLLLCIVACGTKQDKSKNISVSILPQKYFVERIAGDFVRVNVMIPPGANPAISDLTSEQLKMLNNSSLYFAVGYLPFELTHIYSLLKNRRDIQLIKHTDAIELPEKEFPAHKHGDVESLDPHIWMSPTYAKQMARTIRDVLSDKFPEKKNLFSENCDRFMQEIDSVDREARRIILSKRHKLFLIYHPALTYFARDYGMEQIAIEDEGKEPNPVHVRAIIDRSREKGVRVVFIQSQFDEANARAIATEIGGEVIAIDPLSPDWKEEMISLLKIIDQKMD</sequence>
<comment type="similarity">
    <text evidence="1">Belongs to the bacterial solute-binding protein 9 family.</text>
</comment>
<dbReference type="RefSeq" id="WP_041505125.1">
    <property type="nucleotide sequence ID" value="NZ_JPIU01000038.1"/>
</dbReference>
<dbReference type="InterPro" id="IPR006127">
    <property type="entry name" value="ZnuA-like"/>
</dbReference>
<keyword evidence="5" id="KW-1185">Reference proteome</keyword>
<dbReference type="GO" id="GO:0030001">
    <property type="term" value="P:metal ion transport"/>
    <property type="evidence" value="ECO:0007669"/>
    <property type="project" value="InterPro"/>
</dbReference>
<evidence type="ECO:0000256" key="3">
    <source>
        <dbReference type="ARBA" id="ARBA00022729"/>
    </source>
</evidence>
<evidence type="ECO:0000313" key="5">
    <source>
        <dbReference type="Proteomes" id="UP000031980"/>
    </source>
</evidence>
<evidence type="ECO:0000256" key="1">
    <source>
        <dbReference type="ARBA" id="ARBA00011028"/>
    </source>
</evidence>
<keyword evidence="2" id="KW-0813">Transport</keyword>
<name>A0A0C3REJ2_9PORP</name>
<protein>
    <submittedName>
        <fullName evidence="4">ABC transporter substrate-binding protein</fullName>
    </submittedName>
</protein>
<reference evidence="4 5" key="1">
    <citation type="submission" date="2014-07" db="EMBL/GenBank/DDBJ databases">
        <title>Porphyromonadaceae bacterium OUH 308042 = ATCC BAA-2681 = DSM 28342 draft genome.</title>
        <authorList>
            <person name="Sydenham T.V."/>
            <person name="Hasman H."/>
            <person name="Justensen U.S."/>
        </authorList>
    </citation>
    <scope>NUCLEOTIDE SEQUENCE [LARGE SCALE GENOMIC DNA]</scope>
    <source>
        <strain evidence="4 5">OUH 308042</strain>
    </source>
</reference>
<dbReference type="GO" id="GO:0046872">
    <property type="term" value="F:metal ion binding"/>
    <property type="evidence" value="ECO:0007669"/>
    <property type="project" value="InterPro"/>
</dbReference>